<sequence>MVVEHRSGSEQPRKCRAIDQDELKRIASEVCDTILGHTKERFAFKDHLISATLLDSPQFDHYPRCIP</sequence>
<comment type="caution">
    <text evidence="1">The sequence shown here is derived from an EMBL/GenBank/DDBJ whole genome shotgun (WGS) entry which is preliminary data.</text>
</comment>
<name>A0A9N7YDG4_PLEPL</name>
<dbReference type="AlphaFoldDB" id="A0A9N7YDG4"/>
<organism evidence="1 2">
    <name type="scientific">Pleuronectes platessa</name>
    <name type="common">European plaice</name>
    <dbReference type="NCBI Taxonomy" id="8262"/>
    <lineage>
        <taxon>Eukaryota</taxon>
        <taxon>Metazoa</taxon>
        <taxon>Chordata</taxon>
        <taxon>Craniata</taxon>
        <taxon>Vertebrata</taxon>
        <taxon>Euteleostomi</taxon>
        <taxon>Actinopterygii</taxon>
        <taxon>Neopterygii</taxon>
        <taxon>Teleostei</taxon>
        <taxon>Neoteleostei</taxon>
        <taxon>Acanthomorphata</taxon>
        <taxon>Carangaria</taxon>
        <taxon>Pleuronectiformes</taxon>
        <taxon>Pleuronectoidei</taxon>
        <taxon>Pleuronectidae</taxon>
        <taxon>Pleuronectes</taxon>
    </lineage>
</organism>
<evidence type="ECO:0000313" key="2">
    <source>
        <dbReference type="Proteomes" id="UP001153269"/>
    </source>
</evidence>
<reference evidence="1" key="1">
    <citation type="submission" date="2020-03" db="EMBL/GenBank/DDBJ databases">
        <authorList>
            <person name="Weist P."/>
        </authorList>
    </citation>
    <scope>NUCLEOTIDE SEQUENCE</scope>
</reference>
<evidence type="ECO:0000313" key="1">
    <source>
        <dbReference type="EMBL" id="CAB1421651.1"/>
    </source>
</evidence>
<accession>A0A9N7YDG4</accession>
<dbReference type="EMBL" id="CADEAL010000537">
    <property type="protein sequence ID" value="CAB1421651.1"/>
    <property type="molecule type" value="Genomic_DNA"/>
</dbReference>
<keyword evidence="2" id="KW-1185">Reference proteome</keyword>
<protein>
    <submittedName>
        <fullName evidence="1">Uncharacterized protein</fullName>
    </submittedName>
</protein>
<dbReference type="Proteomes" id="UP001153269">
    <property type="component" value="Unassembled WGS sequence"/>
</dbReference>
<proteinExistence type="predicted"/>
<gene>
    <name evidence="1" type="ORF">PLEPLA_LOCUS9538</name>
</gene>